<dbReference type="Proteomes" id="UP000659388">
    <property type="component" value="Unassembled WGS sequence"/>
</dbReference>
<dbReference type="Pfam" id="PF18476">
    <property type="entry name" value="PIN_8"/>
    <property type="match status" value="1"/>
</dbReference>
<name>A0A937FBT2_9BACT</name>
<comment type="caution">
    <text evidence="2">The sequence shown here is derived from an EMBL/GenBank/DDBJ whole genome shotgun (WGS) entry which is preliminary data.</text>
</comment>
<organism evidence="2 3">
    <name type="scientific">Fulvivirga sediminis</name>
    <dbReference type="NCBI Taxonomy" id="2803949"/>
    <lineage>
        <taxon>Bacteria</taxon>
        <taxon>Pseudomonadati</taxon>
        <taxon>Bacteroidota</taxon>
        <taxon>Cytophagia</taxon>
        <taxon>Cytophagales</taxon>
        <taxon>Fulvivirgaceae</taxon>
        <taxon>Fulvivirga</taxon>
    </lineage>
</organism>
<feature type="domain" description="PIN like" evidence="1">
    <location>
        <begin position="24"/>
        <end position="239"/>
    </location>
</feature>
<evidence type="ECO:0000313" key="3">
    <source>
        <dbReference type="Proteomes" id="UP000659388"/>
    </source>
</evidence>
<dbReference type="EMBL" id="JAESIY010000017">
    <property type="protein sequence ID" value="MBL3658777.1"/>
    <property type="molecule type" value="Genomic_DNA"/>
</dbReference>
<dbReference type="AlphaFoldDB" id="A0A937FBT2"/>
<dbReference type="InterPro" id="IPR041578">
    <property type="entry name" value="PIN_8"/>
</dbReference>
<accession>A0A937FBT2</accession>
<sequence>MKDLFPGYCKKTEADIKRIWEHGIILFDTNVLLNLYRYSDSTQNTILELIKRFSKQIYLPHQAALEYNRNRYEVIAEQEKAYNEFLEKISQIQKDLQSTSKPLFLSTKVDKELNVIFEKVGDEVKESIQKYSDFLKSDPIYNSISELFSNRITKQFSEDELKEIFKEGEERYKNKVPPGFEDEKTKEGNRKYGDLILWKQVIQKAKELKKDVILITDERKIDWWWKIKDGRNMGPRQELVEEIKLHANVDFHMYSSERFLSYGQSFLKEKINQQALEEIQAMKKAELDEIKRIQFMEKRIFERELKAKDEINFLTKRIEDVNEKMFSLRKHQESLFKDSMESDDVKEYLHSMSIHEAELNEEKMHLVSKLKSLQKLLKESEIDSNEDKMRYIKYFNEFKHRKE</sequence>
<gene>
    <name evidence="2" type="ORF">JL102_21690</name>
</gene>
<keyword evidence="3" id="KW-1185">Reference proteome</keyword>
<dbReference type="RefSeq" id="WP_202246570.1">
    <property type="nucleotide sequence ID" value="NZ_JAESIY010000017.1"/>
</dbReference>
<reference evidence="2" key="1">
    <citation type="submission" date="2021-01" db="EMBL/GenBank/DDBJ databases">
        <title>Fulvivirga kasyanovii gen. nov., sp nov., a novel member of the phylum Bacteroidetes isolated from seawater in a mussel farm.</title>
        <authorList>
            <person name="Zhao L.-H."/>
            <person name="Wang Z.-J."/>
        </authorList>
    </citation>
    <scope>NUCLEOTIDE SEQUENCE</scope>
    <source>
        <strain evidence="2">2943</strain>
    </source>
</reference>
<proteinExistence type="predicted"/>
<evidence type="ECO:0000259" key="1">
    <source>
        <dbReference type="Pfam" id="PF18476"/>
    </source>
</evidence>
<evidence type="ECO:0000313" key="2">
    <source>
        <dbReference type="EMBL" id="MBL3658777.1"/>
    </source>
</evidence>
<protein>
    <submittedName>
        <fullName evidence="2">DUF4935 domain-containing protein</fullName>
    </submittedName>
</protein>